<dbReference type="InterPro" id="IPR015032">
    <property type="entry name" value="ThsB__TIR-like_domain"/>
</dbReference>
<dbReference type="Proteomes" id="UP001321018">
    <property type="component" value="Unassembled WGS sequence"/>
</dbReference>
<dbReference type="SUPFAM" id="SSF52206">
    <property type="entry name" value="Hypothetical protein MTH538"/>
    <property type="match status" value="1"/>
</dbReference>
<feature type="region of interest" description="Disordered" evidence="1">
    <location>
        <begin position="106"/>
        <end position="125"/>
    </location>
</feature>
<dbReference type="EMBL" id="JAOPKA010000023">
    <property type="protein sequence ID" value="MCU4744171.1"/>
    <property type="molecule type" value="Genomic_DNA"/>
</dbReference>
<dbReference type="RefSeq" id="WP_338005977.1">
    <property type="nucleotide sequence ID" value="NZ_JAOPKA010000023.1"/>
</dbReference>
<accession>A0AAP3E3Z4</accession>
<evidence type="ECO:0000313" key="4">
    <source>
        <dbReference type="Proteomes" id="UP001321018"/>
    </source>
</evidence>
<comment type="caution">
    <text evidence="3">The sequence shown here is derived from an EMBL/GenBank/DDBJ whole genome shotgun (WGS) entry which is preliminary data.</text>
</comment>
<feature type="compositionally biased region" description="Basic and acidic residues" evidence="1">
    <location>
        <begin position="106"/>
        <end position="115"/>
    </location>
</feature>
<name>A0AAP3E3Z4_9EURY</name>
<gene>
    <name evidence="3" type="ORF">OB960_22595</name>
</gene>
<evidence type="ECO:0000313" key="3">
    <source>
        <dbReference type="EMBL" id="MCU4744171.1"/>
    </source>
</evidence>
<sequence length="161" mass="18571">MARTTFFSFHYDNDIWRASQVRNSDVVDDSIDESGFIDGASWESIKRDGDEAVRDWINRNMKGCSVTVVLIGSDTYDRKWINYEIDKSYQEGMGLVGVRIHKIRDKDGNRDRRGDNPLSRYQDSNTGENLSSIFNTYDWVSDNGRENLGDWVEEAAQIANR</sequence>
<evidence type="ECO:0000256" key="1">
    <source>
        <dbReference type="SAM" id="MobiDB-lite"/>
    </source>
</evidence>
<reference evidence="3" key="1">
    <citation type="submission" date="2022-09" db="EMBL/GenBank/DDBJ databases">
        <title>Enrichment on poylsaccharides allowed isolation of novel metabolic and taxonomic groups of Haloarchaea.</title>
        <authorList>
            <person name="Sorokin D.Y."/>
            <person name="Elcheninov A.G."/>
            <person name="Khizhniak T.V."/>
            <person name="Kolganova T.V."/>
            <person name="Kublanov I.V."/>
        </authorList>
    </citation>
    <scope>NUCLEOTIDE SEQUENCE</scope>
    <source>
        <strain evidence="3">AArc-xg1-1</strain>
    </source>
</reference>
<feature type="domain" description="Thoeris protein ThsB TIR-like" evidence="2">
    <location>
        <begin position="6"/>
        <end position="102"/>
    </location>
</feature>
<organism evidence="3 4">
    <name type="scientific">Natronoglomus mannanivorans</name>
    <dbReference type="NCBI Taxonomy" id="2979990"/>
    <lineage>
        <taxon>Archaea</taxon>
        <taxon>Methanobacteriati</taxon>
        <taxon>Methanobacteriota</taxon>
        <taxon>Stenosarchaea group</taxon>
        <taxon>Halobacteria</taxon>
        <taxon>Halobacteriales</taxon>
        <taxon>Natrialbaceae</taxon>
        <taxon>Natronoglomus</taxon>
    </lineage>
</organism>
<dbReference type="AlphaFoldDB" id="A0AAP3E3Z4"/>
<dbReference type="Gene3D" id="3.40.50.9200">
    <property type="entry name" value="Hypothetical protein MTH538"/>
    <property type="match status" value="1"/>
</dbReference>
<protein>
    <submittedName>
        <fullName evidence="3">TIR domain-containing protein</fullName>
    </submittedName>
</protein>
<evidence type="ECO:0000259" key="2">
    <source>
        <dbReference type="Pfam" id="PF08937"/>
    </source>
</evidence>
<proteinExistence type="predicted"/>
<dbReference type="Pfam" id="PF08937">
    <property type="entry name" value="ThsB_TIR"/>
    <property type="match status" value="1"/>
</dbReference>
<dbReference type="InterPro" id="IPR036490">
    <property type="entry name" value="ThsB_TIR-like_sf"/>
</dbReference>